<evidence type="ECO:0000259" key="3">
    <source>
        <dbReference type="Pfam" id="PF04676"/>
    </source>
</evidence>
<dbReference type="PANTHER" id="PTHR12072">
    <property type="entry name" value="CWF19, CELL CYCLE CONTROL PROTEIN"/>
    <property type="match status" value="1"/>
</dbReference>
<feature type="region of interest" description="Disordered" evidence="2">
    <location>
        <begin position="130"/>
        <end position="237"/>
    </location>
</feature>
<dbReference type="SUPFAM" id="SSF54197">
    <property type="entry name" value="HIT-like"/>
    <property type="match status" value="1"/>
</dbReference>
<feature type="compositionally biased region" description="Basic and acidic residues" evidence="2">
    <location>
        <begin position="49"/>
        <end position="65"/>
    </location>
</feature>
<evidence type="ECO:0000256" key="2">
    <source>
        <dbReference type="SAM" id="MobiDB-lite"/>
    </source>
</evidence>
<feature type="domain" description="Cwf19-like protein C-terminal" evidence="3">
    <location>
        <begin position="556"/>
        <end position="648"/>
    </location>
</feature>
<dbReference type="InterPro" id="IPR036265">
    <property type="entry name" value="HIT-like_sf"/>
</dbReference>
<dbReference type="InterPro" id="IPR006768">
    <property type="entry name" value="Cwf19-like_C_dom-1"/>
</dbReference>
<dbReference type="PANTHER" id="PTHR12072:SF5">
    <property type="entry name" value="CWF19-LIKE PROTEIN 2"/>
    <property type="match status" value="1"/>
</dbReference>
<protein>
    <submittedName>
        <fullName evidence="5">Cwfj family protein</fullName>
    </submittedName>
</protein>
<gene>
    <name evidence="5" type="ORF">IE077_002878</name>
</gene>
<reference evidence="5 6" key="1">
    <citation type="journal article" date="2020" name="bioRxiv">
        <title>Metabolic contributions of an alphaproteobacterial endosymbiont in the apicomplexan Cardiosporidium cionae.</title>
        <authorList>
            <person name="Hunter E.S."/>
            <person name="Paight C.J."/>
            <person name="Lane C.E."/>
        </authorList>
    </citation>
    <scope>NUCLEOTIDE SEQUENCE [LARGE SCALE GENOMIC DNA]</scope>
    <source>
        <strain evidence="5">ESH_2018</strain>
    </source>
</reference>
<dbReference type="InterPro" id="IPR040194">
    <property type="entry name" value="Cwf19-like"/>
</dbReference>
<keyword evidence="6" id="KW-1185">Reference proteome</keyword>
<evidence type="ECO:0000256" key="1">
    <source>
        <dbReference type="ARBA" id="ARBA00006795"/>
    </source>
</evidence>
<sequence length="652" mass="73748">MLSGIRYISSSSKERREQADDVHSTSTNTSEPKNKSAKSKPVEGPEDSGSSKETRFRTQKDDGHADILPISQTLSKYRNEDTVAPNSLSPLPSAKVTSAPHRLDVIPAHLKVGDGGKQWRQRRLLRNSGNDAILGFRKRGNREYPPRPSQSPPRTDATPEMQLSERTNVSSHSQRRHEWPSTTDYEHRKSSQGFPRLGIRGEGVTTVTTGWKQSQHQKEEINEGTPLESSKASTTQKSTMDALYTKYTESQVTGEGKSPRSDQISAIAKASVMDEASLDANELNSRALRCMMGGDMEGYKRYTAAASRLTATPVTQQRDGMQRTPRMSTAVVSSLSKSPSAAFLPQERYYADDDVSIEEMRRREKQRISNVGKRFKDLDEDEDEATALERYEGKHPSSKDTSTRLLEKQRKIHNRSIASRSRECLYCIESSKFQKFQLPCLIAATSNSYLCFQSMKQCILPHHIYIAPVAHVASLTHMEDDVYEEIRNFQKSLVAFFDKQDLLPIFIETVGSYVSTEKRILGGGSHTFVDCYGIPSDRLQEAKTYFKKALLESESEWSDNKKVIEISGKRGPRGAIPRGFPYIYIDFALSGGLAHVIESGRDFPKYFGRDVIRGMLEMVSTERAFYETQHFYEAVKHFKQEFKPFDWTQYPS</sequence>
<feature type="compositionally biased region" description="Basic and acidic residues" evidence="2">
    <location>
        <begin position="12"/>
        <end position="23"/>
    </location>
</feature>
<feature type="compositionally biased region" description="Polar residues" evidence="2">
    <location>
        <begin position="205"/>
        <end position="214"/>
    </location>
</feature>
<name>A0ABQ7J9P3_9APIC</name>
<dbReference type="Proteomes" id="UP000823046">
    <property type="component" value="Unassembled WGS sequence"/>
</dbReference>
<evidence type="ECO:0000259" key="4">
    <source>
        <dbReference type="Pfam" id="PF04677"/>
    </source>
</evidence>
<feature type="compositionally biased region" description="Basic and acidic residues" evidence="2">
    <location>
        <begin position="176"/>
        <end position="189"/>
    </location>
</feature>
<dbReference type="InterPro" id="IPR006767">
    <property type="entry name" value="Cwf19-like_C_dom-2"/>
</dbReference>
<proteinExistence type="inferred from homology"/>
<comment type="caution">
    <text evidence="5">The sequence shown here is derived from an EMBL/GenBank/DDBJ whole genome shotgun (WGS) entry which is preliminary data.</text>
</comment>
<feature type="compositionally biased region" description="Polar residues" evidence="2">
    <location>
        <begin position="227"/>
        <end position="237"/>
    </location>
</feature>
<dbReference type="Pfam" id="PF04676">
    <property type="entry name" value="CwfJ_C_2"/>
    <property type="match status" value="1"/>
</dbReference>
<dbReference type="EMBL" id="JADAQX010000317">
    <property type="protein sequence ID" value="KAF8820717.1"/>
    <property type="molecule type" value="Genomic_DNA"/>
</dbReference>
<feature type="domain" description="Cwf19-like C-terminal" evidence="4">
    <location>
        <begin position="414"/>
        <end position="547"/>
    </location>
</feature>
<dbReference type="Pfam" id="PF04677">
    <property type="entry name" value="CwfJ_C_1"/>
    <property type="match status" value="1"/>
</dbReference>
<evidence type="ECO:0000313" key="6">
    <source>
        <dbReference type="Proteomes" id="UP000823046"/>
    </source>
</evidence>
<comment type="similarity">
    <text evidence="1">Belongs to the CWF19 family.</text>
</comment>
<evidence type="ECO:0000313" key="5">
    <source>
        <dbReference type="EMBL" id="KAF8820717.1"/>
    </source>
</evidence>
<feature type="region of interest" description="Disordered" evidence="2">
    <location>
        <begin position="1"/>
        <end position="95"/>
    </location>
</feature>
<organism evidence="5 6">
    <name type="scientific">Cardiosporidium cionae</name>
    <dbReference type="NCBI Taxonomy" id="476202"/>
    <lineage>
        <taxon>Eukaryota</taxon>
        <taxon>Sar</taxon>
        <taxon>Alveolata</taxon>
        <taxon>Apicomplexa</taxon>
        <taxon>Aconoidasida</taxon>
        <taxon>Nephromycida</taxon>
        <taxon>Cardiosporidium</taxon>
    </lineage>
</organism>
<accession>A0ABQ7J9P3</accession>